<dbReference type="Gene3D" id="3.10.129.10">
    <property type="entry name" value="Hotdog Thioesterase"/>
    <property type="match status" value="1"/>
</dbReference>
<dbReference type="Pfam" id="PF00171">
    <property type="entry name" value="Aldedh"/>
    <property type="match status" value="1"/>
</dbReference>
<evidence type="ECO:0000313" key="6">
    <source>
        <dbReference type="EMBL" id="MDW4573984.1"/>
    </source>
</evidence>
<dbReference type="InterPro" id="IPR016162">
    <property type="entry name" value="Ald_DH_N"/>
</dbReference>
<evidence type="ECO:0000259" key="5">
    <source>
        <dbReference type="Pfam" id="PF01575"/>
    </source>
</evidence>
<keyword evidence="3" id="KW-0560">Oxidoreductase</keyword>
<dbReference type="InterPro" id="IPR016161">
    <property type="entry name" value="Ald_DH/histidinol_DH"/>
</dbReference>
<evidence type="ECO:0000259" key="4">
    <source>
        <dbReference type="Pfam" id="PF00171"/>
    </source>
</evidence>
<dbReference type="Pfam" id="PF01575">
    <property type="entry name" value="MaoC_dehydratas"/>
    <property type="match status" value="1"/>
</dbReference>
<dbReference type="Gene3D" id="3.40.309.10">
    <property type="entry name" value="Aldehyde Dehydrogenase, Chain A, domain 2"/>
    <property type="match status" value="1"/>
</dbReference>
<feature type="domain" description="Aldehyde dehydrogenase" evidence="4">
    <location>
        <begin position="14"/>
        <end position="455"/>
    </location>
</feature>
<dbReference type="SUPFAM" id="SSF54637">
    <property type="entry name" value="Thioesterase/thiol ester dehydrase-isomerase"/>
    <property type="match status" value="1"/>
</dbReference>
<comment type="caution">
    <text evidence="6">The sequence shown here is derived from an EMBL/GenBank/DDBJ whole genome shotgun (WGS) entry which is preliminary data.</text>
</comment>
<evidence type="ECO:0000313" key="7">
    <source>
        <dbReference type="Proteomes" id="UP001283109"/>
    </source>
</evidence>
<dbReference type="SUPFAM" id="SSF53720">
    <property type="entry name" value="ALDH-like"/>
    <property type="match status" value="1"/>
</dbReference>
<keyword evidence="7" id="KW-1185">Reference proteome</keyword>
<name>A0ABU4H3S8_9MICO</name>
<dbReference type="NCBIfam" id="NF008868">
    <property type="entry name" value="PRK11903.1"/>
    <property type="match status" value="1"/>
</dbReference>
<dbReference type="InterPro" id="IPR011966">
    <property type="entry name" value="PaaN-DH"/>
</dbReference>
<comment type="similarity">
    <text evidence="1">Belongs to the enoyl-CoA hydratase/isomerase family.</text>
</comment>
<sequence>MTGMLASYVADQWWIPADDTDAAVVRDASTGEVVTRVSTRGIDLAGALEHARTVGQRSLGELTFHQRAVLLKQFAMALTERKEELYELSKRAGSTVRDSLSDVDGGIGVLFTYSSKGRRELPNSRVYVDGSPEPLSKDGSFLGQHVYTRLPGVALQINAFNFPMWGALEKFAPAFLAGVPTVVKPATPSAYIAEAWVRILVESGLLPDGSLQLVSGALPGVFELLRLGDLVAFTGSASTAERLRAQTPEGVRFTTETDSINASVLGPDATPGTPEFDAYVGQLMVELTTKAGQKCTAIRRAIVPSGTAQALVDAIGEKIARRIVIGDPHADGVTMGPLVSTQQRDEVLARVAELEDAGGRILLGSTTAPDVVHPDGSTGPAPEGAFMAPLLVGFDDARVGAVHDVEAFGPVASVLTYDTLEEAADLVGRGGGSLVTSVATHDTDVAVELLSRIGAYNGRVLFLSRENARTSTGHGAPVPHLVHGGPGRAGGGEELGGIRAVLHHMQRTAIQGSPDMLTAITGVWHQGAASVDEGTHPFRKSLAELRIGDQVRSADREVSLDDIETFARFTGDTFYAHMDEDAASANPFFPGRVAHGYLLVSWAAGLFVDPAPGPVLANYGLENLRFVTPVSPGDRIRVTLTAKQITPRETDEYGEVRWDAVIHNQRDEIVAQYDVLTLVAKDAAAPAPSGSLASAVPA</sequence>
<dbReference type="Gene3D" id="3.40.605.10">
    <property type="entry name" value="Aldehyde Dehydrogenase, Chain A, domain 1"/>
    <property type="match status" value="1"/>
</dbReference>
<dbReference type="PANTHER" id="PTHR43111">
    <property type="entry name" value="ALDEHYDE DEHYDROGENASE B-RELATED"/>
    <property type="match status" value="1"/>
</dbReference>
<dbReference type="EMBL" id="JAWQEV010000004">
    <property type="protein sequence ID" value="MDW4573984.1"/>
    <property type="molecule type" value="Genomic_DNA"/>
</dbReference>
<evidence type="ECO:0000256" key="1">
    <source>
        <dbReference type="ARBA" id="ARBA00005254"/>
    </source>
</evidence>
<dbReference type="NCBIfam" id="TIGR02278">
    <property type="entry name" value="PaaN-DH"/>
    <property type="match status" value="1"/>
</dbReference>
<reference evidence="6 7" key="1">
    <citation type="submission" date="2023-11" db="EMBL/GenBank/DDBJ databases">
        <title>Draft genome sequence of Microbacterium arthrosphaerae JCM 30492.</title>
        <authorList>
            <person name="Zhang G."/>
            <person name="Ding Y."/>
        </authorList>
    </citation>
    <scope>NUCLEOTIDE SEQUENCE [LARGE SCALE GENOMIC DNA]</scope>
    <source>
        <strain evidence="6 7">JCM 30492</strain>
    </source>
</reference>
<gene>
    <name evidence="6" type="primary">paaZ</name>
    <name evidence="6" type="ORF">R8Z58_14480</name>
</gene>
<dbReference type="PANTHER" id="PTHR43111:SF1">
    <property type="entry name" value="ALDEHYDE DEHYDROGENASE B-RELATED"/>
    <property type="match status" value="1"/>
</dbReference>
<comment type="similarity">
    <text evidence="2">Belongs to the aldehyde dehydrogenase family.</text>
</comment>
<organism evidence="6 7">
    <name type="scientific">Microbacterium arthrosphaerae</name>
    <dbReference type="NCBI Taxonomy" id="792652"/>
    <lineage>
        <taxon>Bacteria</taxon>
        <taxon>Bacillati</taxon>
        <taxon>Actinomycetota</taxon>
        <taxon>Actinomycetes</taxon>
        <taxon>Micrococcales</taxon>
        <taxon>Microbacteriaceae</taxon>
        <taxon>Microbacterium</taxon>
    </lineage>
</organism>
<dbReference type="InterPro" id="IPR015590">
    <property type="entry name" value="Aldehyde_DH_dom"/>
</dbReference>
<dbReference type="InterPro" id="IPR029069">
    <property type="entry name" value="HotDog_dom_sf"/>
</dbReference>
<dbReference type="InterPro" id="IPR016163">
    <property type="entry name" value="Ald_DH_C"/>
</dbReference>
<proteinExistence type="inferred from homology"/>
<dbReference type="InterPro" id="IPR002539">
    <property type="entry name" value="MaoC-like_dom"/>
</dbReference>
<evidence type="ECO:0000256" key="2">
    <source>
        <dbReference type="ARBA" id="ARBA00009986"/>
    </source>
</evidence>
<feature type="domain" description="MaoC-like" evidence="5">
    <location>
        <begin position="547"/>
        <end position="655"/>
    </location>
</feature>
<protein>
    <submittedName>
        <fullName evidence="6">Phenylacetic acid degradation bifunctional protein PaaZ</fullName>
    </submittedName>
</protein>
<accession>A0ABU4H3S8</accession>
<dbReference type="RefSeq" id="WP_318354471.1">
    <property type="nucleotide sequence ID" value="NZ_JAWQEV010000004.1"/>
</dbReference>
<evidence type="ECO:0000256" key="3">
    <source>
        <dbReference type="ARBA" id="ARBA00023002"/>
    </source>
</evidence>
<dbReference type="Proteomes" id="UP001283109">
    <property type="component" value="Unassembled WGS sequence"/>
</dbReference>